<reference evidence="1" key="1">
    <citation type="submission" date="2021-03" db="EMBL/GenBank/DDBJ databases">
        <authorList>
            <person name="Li Z."/>
            <person name="Yang C."/>
        </authorList>
    </citation>
    <scope>NUCLEOTIDE SEQUENCE</scope>
    <source>
        <strain evidence="1">Dzin_1.0</strain>
        <tissue evidence="1">Leaf</tissue>
    </source>
</reference>
<keyword evidence="2" id="KW-1185">Reference proteome</keyword>
<dbReference type="EMBL" id="JAGGNH010000003">
    <property type="protein sequence ID" value="KAJ0978560.1"/>
    <property type="molecule type" value="Genomic_DNA"/>
</dbReference>
<proteinExistence type="predicted"/>
<dbReference type="Proteomes" id="UP001085076">
    <property type="component" value="Miscellaneous, Linkage group lg03"/>
</dbReference>
<protein>
    <submittedName>
        <fullName evidence="1">Uncharacterized protein</fullName>
    </submittedName>
</protein>
<dbReference type="AlphaFoldDB" id="A0A9D5CRM6"/>
<accession>A0A9D5CRM6</accession>
<evidence type="ECO:0000313" key="2">
    <source>
        <dbReference type="Proteomes" id="UP001085076"/>
    </source>
</evidence>
<sequence>MPVQLPRSNIEVTATIVASMEQTSSRHPLFSSNLLLNSSHNLPISFDLKFLVFCGSNSSFICVINTSNCIATV</sequence>
<gene>
    <name evidence="1" type="ORF">J5N97_014034</name>
</gene>
<name>A0A9D5CRM6_9LILI</name>
<evidence type="ECO:0000313" key="1">
    <source>
        <dbReference type="EMBL" id="KAJ0978560.1"/>
    </source>
</evidence>
<organism evidence="1 2">
    <name type="scientific">Dioscorea zingiberensis</name>
    <dbReference type="NCBI Taxonomy" id="325984"/>
    <lineage>
        <taxon>Eukaryota</taxon>
        <taxon>Viridiplantae</taxon>
        <taxon>Streptophyta</taxon>
        <taxon>Embryophyta</taxon>
        <taxon>Tracheophyta</taxon>
        <taxon>Spermatophyta</taxon>
        <taxon>Magnoliopsida</taxon>
        <taxon>Liliopsida</taxon>
        <taxon>Dioscoreales</taxon>
        <taxon>Dioscoreaceae</taxon>
        <taxon>Dioscorea</taxon>
    </lineage>
</organism>
<comment type="caution">
    <text evidence="1">The sequence shown here is derived from an EMBL/GenBank/DDBJ whole genome shotgun (WGS) entry which is preliminary data.</text>
</comment>
<reference evidence="1" key="2">
    <citation type="journal article" date="2022" name="Hortic Res">
        <title>The genome of Dioscorea zingiberensis sheds light on the biosynthesis, origin and evolution of the medicinally important diosgenin saponins.</title>
        <authorList>
            <person name="Li Y."/>
            <person name="Tan C."/>
            <person name="Li Z."/>
            <person name="Guo J."/>
            <person name="Li S."/>
            <person name="Chen X."/>
            <person name="Wang C."/>
            <person name="Dai X."/>
            <person name="Yang H."/>
            <person name="Song W."/>
            <person name="Hou L."/>
            <person name="Xu J."/>
            <person name="Tong Z."/>
            <person name="Xu A."/>
            <person name="Yuan X."/>
            <person name="Wang W."/>
            <person name="Yang Q."/>
            <person name="Chen L."/>
            <person name="Sun Z."/>
            <person name="Wang K."/>
            <person name="Pan B."/>
            <person name="Chen J."/>
            <person name="Bao Y."/>
            <person name="Liu F."/>
            <person name="Qi X."/>
            <person name="Gang D.R."/>
            <person name="Wen J."/>
            <person name="Li J."/>
        </authorList>
    </citation>
    <scope>NUCLEOTIDE SEQUENCE</scope>
    <source>
        <strain evidence="1">Dzin_1.0</strain>
    </source>
</reference>